<feature type="transmembrane region" description="Helical" evidence="6">
    <location>
        <begin position="134"/>
        <end position="158"/>
    </location>
</feature>
<accession>A0A246E002</accession>
<sequence>MLPLRAAIIGDGWLDALNLDTLLGVAFDTTIGTAWLCQAAAAILLLCTSLLPHGLRIGATALASAFLLASLPITGHAAMNGGWLGILHRANDVVHLLAGGAWVGALFPVFLILPRLKEAHTRDQAIAALIRFSTTGHVAVAVVILSGIANMLFILGGLPLDWTFAYQRLLTIKIGLVAAMTLIAVANRYVFVPRLRRRHQSLVIGTMTEIVLAIAIIALVAWFGMLEPAG</sequence>
<evidence type="ECO:0000256" key="6">
    <source>
        <dbReference type="SAM" id="Phobius"/>
    </source>
</evidence>
<reference evidence="8 9" key="1">
    <citation type="submission" date="2017-03" db="EMBL/GenBank/DDBJ databases">
        <title>Genome of strain Rhizobium sp. CNPSo 668.</title>
        <authorList>
            <person name="Ribeiro R."/>
        </authorList>
    </citation>
    <scope>NUCLEOTIDE SEQUENCE [LARGE SCALE GENOMIC DNA]</scope>
    <source>
        <strain evidence="8 9">CNPSo 668</strain>
    </source>
</reference>
<feature type="domain" description="Copper resistance protein D" evidence="7">
    <location>
        <begin position="127"/>
        <end position="222"/>
    </location>
</feature>
<evidence type="ECO:0000313" key="9">
    <source>
        <dbReference type="Proteomes" id="UP000197269"/>
    </source>
</evidence>
<feature type="transmembrane region" description="Helical" evidence="6">
    <location>
        <begin position="54"/>
        <end position="73"/>
    </location>
</feature>
<feature type="transmembrane region" description="Helical" evidence="6">
    <location>
        <begin position="170"/>
        <end position="190"/>
    </location>
</feature>
<evidence type="ECO:0000256" key="5">
    <source>
        <dbReference type="ARBA" id="ARBA00023136"/>
    </source>
</evidence>
<feature type="transmembrane region" description="Helical" evidence="6">
    <location>
        <begin position="202"/>
        <end position="225"/>
    </location>
</feature>
<evidence type="ECO:0000259" key="7">
    <source>
        <dbReference type="Pfam" id="PF05425"/>
    </source>
</evidence>
<protein>
    <submittedName>
        <fullName evidence="8">Copper-binding protein</fullName>
    </submittedName>
</protein>
<organism evidence="8 9">
    <name type="scientific">Rhizobium esperanzae</name>
    <dbReference type="NCBI Taxonomy" id="1967781"/>
    <lineage>
        <taxon>Bacteria</taxon>
        <taxon>Pseudomonadati</taxon>
        <taxon>Pseudomonadota</taxon>
        <taxon>Alphaproteobacteria</taxon>
        <taxon>Hyphomicrobiales</taxon>
        <taxon>Rhizobiaceae</taxon>
        <taxon>Rhizobium/Agrobacterium group</taxon>
        <taxon>Rhizobium</taxon>
    </lineage>
</organism>
<dbReference type="PANTHER" id="PTHR34820:SF4">
    <property type="entry name" value="INNER MEMBRANE PROTEIN YEBZ"/>
    <property type="match status" value="1"/>
</dbReference>
<evidence type="ECO:0000256" key="4">
    <source>
        <dbReference type="ARBA" id="ARBA00022989"/>
    </source>
</evidence>
<dbReference type="EMBL" id="MXPU01000004">
    <property type="protein sequence ID" value="OWO95857.1"/>
    <property type="molecule type" value="Genomic_DNA"/>
</dbReference>
<comment type="caution">
    <text evidence="8">The sequence shown here is derived from an EMBL/GenBank/DDBJ whole genome shotgun (WGS) entry which is preliminary data.</text>
</comment>
<feature type="transmembrane region" description="Helical" evidence="6">
    <location>
        <begin position="93"/>
        <end position="113"/>
    </location>
</feature>
<keyword evidence="3 6" id="KW-0812">Transmembrane</keyword>
<dbReference type="GO" id="GO:0005886">
    <property type="term" value="C:plasma membrane"/>
    <property type="evidence" value="ECO:0007669"/>
    <property type="project" value="UniProtKB-SubCell"/>
</dbReference>
<dbReference type="Pfam" id="PF05425">
    <property type="entry name" value="CopD"/>
    <property type="match status" value="1"/>
</dbReference>
<dbReference type="PANTHER" id="PTHR34820">
    <property type="entry name" value="INNER MEMBRANE PROTEIN YEBZ"/>
    <property type="match status" value="1"/>
</dbReference>
<keyword evidence="5 6" id="KW-0472">Membrane</keyword>
<feature type="transmembrane region" description="Helical" evidence="6">
    <location>
        <begin position="22"/>
        <end position="47"/>
    </location>
</feature>
<evidence type="ECO:0000256" key="3">
    <source>
        <dbReference type="ARBA" id="ARBA00022692"/>
    </source>
</evidence>
<dbReference type="InterPro" id="IPR032694">
    <property type="entry name" value="CopC/D"/>
</dbReference>
<dbReference type="AlphaFoldDB" id="A0A246E002"/>
<dbReference type="InterPro" id="IPR008457">
    <property type="entry name" value="Cu-R_CopD_dom"/>
</dbReference>
<keyword evidence="2" id="KW-1003">Cell membrane</keyword>
<dbReference type="NCBIfam" id="NF033808">
    <property type="entry name" value="copper_CopD"/>
    <property type="match status" value="1"/>
</dbReference>
<evidence type="ECO:0000256" key="1">
    <source>
        <dbReference type="ARBA" id="ARBA00004651"/>
    </source>
</evidence>
<dbReference type="Proteomes" id="UP000197269">
    <property type="component" value="Unassembled WGS sequence"/>
</dbReference>
<dbReference type="GO" id="GO:0006825">
    <property type="term" value="P:copper ion transport"/>
    <property type="evidence" value="ECO:0007669"/>
    <property type="project" value="InterPro"/>
</dbReference>
<comment type="subcellular location">
    <subcellularLocation>
        <location evidence="1">Cell membrane</location>
        <topology evidence="1">Multi-pass membrane protein</topology>
    </subcellularLocation>
</comment>
<evidence type="ECO:0000256" key="2">
    <source>
        <dbReference type="ARBA" id="ARBA00022475"/>
    </source>
</evidence>
<evidence type="ECO:0000313" key="8">
    <source>
        <dbReference type="EMBL" id="OWO95857.1"/>
    </source>
</evidence>
<name>A0A246E002_9HYPH</name>
<dbReference type="InterPro" id="IPR047689">
    <property type="entry name" value="CopD"/>
</dbReference>
<gene>
    <name evidence="8" type="ORF">B5E41_08160</name>
</gene>
<proteinExistence type="predicted"/>
<keyword evidence="4 6" id="KW-1133">Transmembrane helix</keyword>